<sequence length="267" mass="28895">MIGAIAGDIIGSVYEFDPAKTKDFQPLFHPRAHFTDDTVLTVAVADSLLHDRDPVAAFKDWGHRYPDCGWGGTFAYWLFSDRTEPYGSFGNGAAMRISPVGLVAGSLDRAHALSDRFTRITHDHPEGLKGAAATVTAILLCRKGKSTLTCEEIRCLIEVGYGYDLSRSVAQIRPGYGFDETCQGTVPEAITCALEASDFEDAVRNAVSLGGDADTLGAITGGIAEARFGVPRVIAEEVRKRLPQDMQEIMEALYERAGTACPWQTST</sequence>
<accession>A0AAU9CZF8</accession>
<reference evidence="3" key="1">
    <citation type="journal article" date="2024" name="Int. J. Syst. Evol. Microbiol.">
        <title>Methylomarinovum tepidoasis sp. nov., a moderately thermophilic methanotroph of the family Methylothermaceae isolated from a deep-sea hydrothermal field.</title>
        <authorList>
            <person name="Hirayama H."/>
            <person name="Takaki Y."/>
            <person name="Abe M."/>
            <person name="Miyazaki M."/>
            <person name="Uematsu K."/>
            <person name="Matsui Y."/>
            <person name="Takai K."/>
        </authorList>
    </citation>
    <scope>NUCLEOTIDE SEQUENCE [LARGE SCALE GENOMIC DNA]</scope>
    <source>
        <strain evidence="3">IN45</strain>
    </source>
</reference>
<evidence type="ECO:0000313" key="2">
    <source>
        <dbReference type="EMBL" id="BCX89429.1"/>
    </source>
</evidence>
<dbReference type="SUPFAM" id="SSF101478">
    <property type="entry name" value="ADP-ribosylglycohydrolase"/>
    <property type="match status" value="1"/>
</dbReference>
<dbReference type="Pfam" id="PF03747">
    <property type="entry name" value="ADP_ribosyl_GH"/>
    <property type="match status" value="1"/>
</dbReference>
<dbReference type="RefSeq" id="WP_286291753.1">
    <property type="nucleotide sequence ID" value="NZ_AP024718.1"/>
</dbReference>
<feature type="binding site" evidence="1">
    <location>
        <position position="36"/>
    </location>
    <ligand>
        <name>Mg(2+)</name>
        <dbReference type="ChEBI" id="CHEBI:18420"/>
        <label>1</label>
    </ligand>
</feature>
<dbReference type="GO" id="GO:0046872">
    <property type="term" value="F:metal ion binding"/>
    <property type="evidence" value="ECO:0007669"/>
    <property type="project" value="UniProtKB-KW"/>
</dbReference>
<keyword evidence="3" id="KW-1185">Reference proteome</keyword>
<dbReference type="EMBL" id="AP024718">
    <property type="protein sequence ID" value="BCX89429.1"/>
    <property type="molecule type" value="Genomic_DNA"/>
</dbReference>
<gene>
    <name evidence="2" type="ORF">MIN45_P1802</name>
</gene>
<protein>
    <submittedName>
        <fullName evidence="2">ADP-ribosyl-[dinitrogen reductase] hydrolase</fullName>
        <ecNumber evidence="2">3.2.2.24</ecNumber>
    </submittedName>
</protein>
<keyword evidence="1" id="KW-0460">Magnesium</keyword>
<keyword evidence="2" id="KW-0326">Glycosidase</keyword>
<feature type="binding site" evidence="1">
    <location>
        <position position="214"/>
    </location>
    <ligand>
        <name>Mg(2+)</name>
        <dbReference type="ChEBI" id="CHEBI:18420"/>
        <label>1</label>
    </ligand>
</feature>
<dbReference type="Gene3D" id="1.10.4080.10">
    <property type="entry name" value="ADP-ribosylation/Crystallin J1"/>
    <property type="match status" value="1"/>
</dbReference>
<feature type="binding site" evidence="1">
    <location>
        <position position="212"/>
    </location>
    <ligand>
        <name>Mg(2+)</name>
        <dbReference type="ChEBI" id="CHEBI:18420"/>
        <label>1</label>
    </ligand>
</feature>
<dbReference type="PANTHER" id="PTHR16222:SF12">
    <property type="entry name" value="ADP-RIBOSYLGLYCOHYDROLASE-RELATED"/>
    <property type="match status" value="1"/>
</dbReference>
<dbReference type="GO" id="GO:0047407">
    <property type="term" value="F:ADP-ribosyl-[dinitrogen reductase] hydrolase activity"/>
    <property type="evidence" value="ECO:0007669"/>
    <property type="project" value="UniProtKB-EC"/>
</dbReference>
<keyword evidence="2" id="KW-0378">Hydrolase</keyword>
<feature type="binding site" evidence="1">
    <location>
        <position position="35"/>
    </location>
    <ligand>
        <name>Mg(2+)</name>
        <dbReference type="ChEBI" id="CHEBI:18420"/>
        <label>1</label>
    </ligand>
</feature>
<dbReference type="KEGG" id="meiy:MIN45_P1802"/>
<dbReference type="PANTHER" id="PTHR16222">
    <property type="entry name" value="ADP-RIBOSYLGLYCOHYDROLASE"/>
    <property type="match status" value="1"/>
</dbReference>
<feature type="binding site" evidence="1">
    <location>
        <position position="215"/>
    </location>
    <ligand>
        <name>Mg(2+)</name>
        <dbReference type="ChEBI" id="CHEBI:18420"/>
        <label>1</label>
    </ligand>
</feature>
<dbReference type="InterPro" id="IPR050792">
    <property type="entry name" value="ADP-ribosylglycohydrolase"/>
</dbReference>
<feature type="binding site" evidence="1">
    <location>
        <position position="37"/>
    </location>
    <ligand>
        <name>Mg(2+)</name>
        <dbReference type="ChEBI" id="CHEBI:18420"/>
        <label>1</label>
    </ligand>
</feature>
<dbReference type="Proteomes" id="UP001321450">
    <property type="component" value="Chromosome"/>
</dbReference>
<organism evidence="2 3">
    <name type="scientific">Methylomarinovum tepidoasis</name>
    <dbReference type="NCBI Taxonomy" id="2840183"/>
    <lineage>
        <taxon>Bacteria</taxon>
        <taxon>Pseudomonadati</taxon>
        <taxon>Pseudomonadota</taxon>
        <taxon>Gammaproteobacteria</taxon>
        <taxon>Methylococcales</taxon>
        <taxon>Methylothermaceae</taxon>
        <taxon>Methylomarinovum</taxon>
    </lineage>
</organism>
<comment type="cofactor">
    <cofactor evidence="1">
        <name>Mg(2+)</name>
        <dbReference type="ChEBI" id="CHEBI:18420"/>
    </cofactor>
    <text evidence="1">Binds 2 magnesium ions per subunit.</text>
</comment>
<name>A0AAU9CZF8_9GAMM</name>
<dbReference type="EC" id="3.2.2.24" evidence="2"/>
<dbReference type="InterPro" id="IPR036705">
    <property type="entry name" value="Ribosyl_crysJ1_sf"/>
</dbReference>
<dbReference type="InterPro" id="IPR005502">
    <property type="entry name" value="Ribosyl_crysJ1"/>
</dbReference>
<evidence type="ECO:0000313" key="3">
    <source>
        <dbReference type="Proteomes" id="UP001321450"/>
    </source>
</evidence>
<dbReference type="AlphaFoldDB" id="A0AAU9CZF8"/>
<proteinExistence type="predicted"/>
<evidence type="ECO:0000256" key="1">
    <source>
        <dbReference type="PIRSR" id="PIRSR605502-1"/>
    </source>
</evidence>
<keyword evidence="1" id="KW-0479">Metal-binding</keyword>